<gene>
    <name evidence="1" type="primary">WBGene00282638</name>
</gene>
<accession>A0A8R1UZ00</accession>
<reference evidence="2" key="1">
    <citation type="journal article" date="2008" name="Nat. Genet.">
        <title>The Pristionchus pacificus genome provides a unique perspective on nematode lifestyle and parasitism.</title>
        <authorList>
            <person name="Dieterich C."/>
            <person name="Clifton S.W."/>
            <person name="Schuster L.N."/>
            <person name="Chinwalla A."/>
            <person name="Delehaunty K."/>
            <person name="Dinkelacker I."/>
            <person name="Fulton L."/>
            <person name="Fulton R."/>
            <person name="Godfrey J."/>
            <person name="Minx P."/>
            <person name="Mitreva M."/>
            <person name="Roeseler W."/>
            <person name="Tian H."/>
            <person name="Witte H."/>
            <person name="Yang S.P."/>
            <person name="Wilson R.K."/>
            <person name="Sommer R.J."/>
        </authorList>
    </citation>
    <scope>NUCLEOTIDE SEQUENCE [LARGE SCALE GENOMIC DNA]</scope>
    <source>
        <strain evidence="2">PS312</strain>
    </source>
</reference>
<evidence type="ECO:0000313" key="1">
    <source>
        <dbReference type="EnsemblMetazoa" id="PPA44269.1"/>
    </source>
</evidence>
<proteinExistence type="predicted"/>
<sequence length="95" mass="10617">MMGFCGRKGSGEFLVTSADDVAQSERTTAIDWPSGTPRPSLRELRIDQRPADSEAEGWASRVLKVPLPYLYRFLMGWAALHSAYGRISLEKRDEG</sequence>
<name>A0A2A6CUZ3_PRIPA</name>
<keyword evidence="2" id="KW-1185">Reference proteome</keyword>
<reference evidence="1" key="2">
    <citation type="submission" date="2022-06" db="UniProtKB">
        <authorList>
            <consortium name="EnsemblMetazoa"/>
        </authorList>
    </citation>
    <scope>IDENTIFICATION</scope>
    <source>
        <strain evidence="1">PS312</strain>
    </source>
</reference>
<dbReference type="Proteomes" id="UP000005239">
    <property type="component" value="Unassembled WGS sequence"/>
</dbReference>
<dbReference type="AlphaFoldDB" id="A0A2A6CUZ3"/>
<accession>A0A2A6CUZ3</accession>
<dbReference type="EnsemblMetazoa" id="PPA44269.1">
    <property type="protein sequence ID" value="PPA44269.1"/>
    <property type="gene ID" value="WBGene00282638"/>
</dbReference>
<organism evidence="1 2">
    <name type="scientific">Pristionchus pacificus</name>
    <name type="common">Parasitic nematode worm</name>
    <dbReference type="NCBI Taxonomy" id="54126"/>
    <lineage>
        <taxon>Eukaryota</taxon>
        <taxon>Metazoa</taxon>
        <taxon>Ecdysozoa</taxon>
        <taxon>Nematoda</taxon>
        <taxon>Chromadorea</taxon>
        <taxon>Rhabditida</taxon>
        <taxon>Rhabditina</taxon>
        <taxon>Diplogasteromorpha</taxon>
        <taxon>Diplogasteroidea</taxon>
        <taxon>Neodiplogasteridae</taxon>
        <taxon>Pristionchus</taxon>
    </lineage>
</organism>
<evidence type="ECO:0000313" key="2">
    <source>
        <dbReference type="Proteomes" id="UP000005239"/>
    </source>
</evidence>
<protein>
    <submittedName>
        <fullName evidence="1">Uncharacterized protein</fullName>
    </submittedName>
</protein>